<reference evidence="10" key="1">
    <citation type="journal article" date="2019" name="Int. J. Syst. Evol. Microbiol.">
        <title>The Global Catalogue of Microorganisms (GCM) 10K type strain sequencing project: providing services to taxonomists for standard genome sequencing and annotation.</title>
        <authorList>
            <consortium name="The Broad Institute Genomics Platform"/>
            <consortium name="The Broad Institute Genome Sequencing Center for Infectious Disease"/>
            <person name="Wu L."/>
            <person name="Ma J."/>
        </authorList>
    </citation>
    <scope>NUCLEOTIDE SEQUENCE [LARGE SCALE GENOMIC DNA]</scope>
    <source>
        <strain evidence="10">KCTC 52487</strain>
    </source>
</reference>
<evidence type="ECO:0000256" key="6">
    <source>
        <dbReference type="SAM" id="Phobius"/>
    </source>
</evidence>
<proteinExistence type="inferred from homology"/>
<keyword evidence="6" id="KW-0472">Membrane</keyword>
<dbReference type="PANTHER" id="PTHR32347:SF14">
    <property type="entry name" value="EFFLUX SYSTEM COMPONENT YKNX-RELATED"/>
    <property type="match status" value="1"/>
</dbReference>
<keyword evidence="3 4" id="KW-0175">Coiled coil</keyword>
<dbReference type="Pfam" id="PF25917">
    <property type="entry name" value="BSH_RND"/>
    <property type="match status" value="1"/>
</dbReference>
<feature type="transmembrane region" description="Helical" evidence="6">
    <location>
        <begin position="7"/>
        <end position="24"/>
    </location>
</feature>
<evidence type="ECO:0000259" key="7">
    <source>
        <dbReference type="Pfam" id="PF25917"/>
    </source>
</evidence>
<keyword evidence="6" id="KW-1133">Transmembrane helix</keyword>
<feature type="coiled-coil region" evidence="4">
    <location>
        <begin position="100"/>
        <end position="172"/>
    </location>
</feature>
<sequence>MTLRNGLIGLAVLLVLAVAGWYFFGRGEPASELVIETETTATADIRRSVSATGTVRALVQVQVGSQLSGQIAELMVDYNSPVEEGQVIARIDPQSFETRVREAEASLSNARAQLQLQQATLQRVDANLRVAQQEFDRIALLHERGIASDQALQAAQAQLESSQSERAVALAQIANARSTVEQREATLEGAHIDVERTVIRSPINGVVVDRQVDVGQTVAASMSAPILFVIARDLSQIQIDAQVDESDIGQIMTGQAVSFTVDAFPGQTYEGQVEQIRLAATNTNNVVTYTVVVTANNPGERLLPGMTANLDIVTGEREGVLAVPNSALRFRPSGPLEAMAIAAEAPTGGEGGRGGPGGGGPGGGGGMMERLAEQLDMTEQQQEDAQAAMRRVFTAMQAQAASGQPIDRASIPRQIEDALRDVLTADQMRRYRELAAARAEVRPGSVWVERADGMLEERRVQLGVSDGQTTEIVGGQLEAGEEVVTRAREAG</sequence>
<dbReference type="PANTHER" id="PTHR32347">
    <property type="entry name" value="EFFLUX SYSTEM COMPONENT YKNX-RELATED"/>
    <property type="match status" value="1"/>
</dbReference>
<protein>
    <submittedName>
        <fullName evidence="9">Efflux RND transporter periplasmic adaptor subunit</fullName>
    </submittedName>
</protein>
<dbReference type="EMBL" id="JBHRSV010000006">
    <property type="protein sequence ID" value="MFC2925672.1"/>
    <property type="molecule type" value="Genomic_DNA"/>
</dbReference>
<comment type="similarity">
    <text evidence="2">Belongs to the membrane fusion protein (MFP) (TC 8.A.1) family.</text>
</comment>
<evidence type="ECO:0000259" key="8">
    <source>
        <dbReference type="Pfam" id="PF25954"/>
    </source>
</evidence>
<keyword evidence="6" id="KW-0812">Transmembrane</keyword>
<dbReference type="RefSeq" id="WP_343165532.1">
    <property type="nucleotide sequence ID" value="NZ_JBHRSV010000006.1"/>
</dbReference>
<dbReference type="SUPFAM" id="SSF111369">
    <property type="entry name" value="HlyD-like secretion proteins"/>
    <property type="match status" value="2"/>
</dbReference>
<feature type="region of interest" description="Disordered" evidence="5">
    <location>
        <begin position="345"/>
        <end position="364"/>
    </location>
</feature>
<evidence type="ECO:0000256" key="4">
    <source>
        <dbReference type="SAM" id="Coils"/>
    </source>
</evidence>
<dbReference type="InterPro" id="IPR058625">
    <property type="entry name" value="MdtA-like_BSH"/>
</dbReference>
<dbReference type="InterPro" id="IPR030190">
    <property type="entry name" value="MacA_alpha-hairpin_sf"/>
</dbReference>
<dbReference type="InterPro" id="IPR050465">
    <property type="entry name" value="UPF0194_transport"/>
</dbReference>
<feature type="compositionally biased region" description="Gly residues" evidence="5">
    <location>
        <begin position="348"/>
        <end position="364"/>
    </location>
</feature>
<evidence type="ECO:0000256" key="3">
    <source>
        <dbReference type="ARBA" id="ARBA00023054"/>
    </source>
</evidence>
<dbReference type="InterPro" id="IPR058792">
    <property type="entry name" value="Beta-barrel_RND_2"/>
</dbReference>
<evidence type="ECO:0000256" key="1">
    <source>
        <dbReference type="ARBA" id="ARBA00004196"/>
    </source>
</evidence>
<evidence type="ECO:0000256" key="2">
    <source>
        <dbReference type="ARBA" id="ARBA00009477"/>
    </source>
</evidence>
<gene>
    <name evidence="9" type="ORF">ACFOOR_06105</name>
</gene>
<dbReference type="NCBIfam" id="TIGR01730">
    <property type="entry name" value="RND_mfp"/>
    <property type="match status" value="1"/>
</dbReference>
<comment type="caution">
    <text evidence="9">The sequence shown here is derived from an EMBL/GenBank/DDBJ whole genome shotgun (WGS) entry which is preliminary data.</text>
</comment>
<organism evidence="9 10">
    <name type="scientific">Hyphobacterium vulgare</name>
    <dbReference type="NCBI Taxonomy" id="1736751"/>
    <lineage>
        <taxon>Bacteria</taxon>
        <taxon>Pseudomonadati</taxon>
        <taxon>Pseudomonadota</taxon>
        <taxon>Alphaproteobacteria</taxon>
        <taxon>Maricaulales</taxon>
        <taxon>Maricaulaceae</taxon>
        <taxon>Hyphobacterium</taxon>
    </lineage>
</organism>
<comment type="subcellular location">
    <subcellularLocation>
        <location evidence="1">Cell envelope</location>
    </subcellularLocation>
</comment>
<dbReference type="Gene3D" id="2.40.50.100">
    <property type="match status" value="1"/>
</dbReference>
<feature type="domain" description="Multidrug resistance protein MdtA-like barrel-sandwich hybrid" evidence="7">
    <location>
        <begin position="60"/>
        <end position="228"/>
    </location>
</feature>
<dbReference type="Proteomes" id="UP001595379">
    <property type="component" value="Unassembled WGS sequence"/>
</dbReference>
<evidence type="ECO:0000313" key="9">
    <source>
        <dbReference type="EMBL" id="MFC2925672.1"/>
    </source>
</evidence>
<feature type="domain" description="CusB-like beta-barrel" evidence="8">
    <location>
        <begin position="239"/>
        <end position="313"/>
    </location>
</feature>
<dbReference type="InterPro" id="IPR006143">
    <property type="entry name" value="RND_pump_MFP"/>
</dbReference>
<dbReference type="Gene3D" id="6.10.140.1990">
    <property type="match status" value="1"/>
</dbReference>
<evidence type="ECO:0000256" key="5">
    <source>
        <dbReference type="SAM" id="MobiDB-lite"/>
    </source>
</evidence>
<keyword evidence="10" id="KW-1185">Reference proteome</keyword>
<dbReference type="Gene3D" id="2.40.30.170">
    <property type="match status" value="1"/>
</dbReference>
<dbReference type="Pfam" id="PF25954">
    <property type="entry name" value="Beta-barrel_RND_2"/>
    <property type="match status" value="1"/>
</dbReference>
<name>A0ABV6ZW95_9PROT</name>
<evidence type="ECO:0000313" key="10">
    <source>
        <dbReference type="Proteomes" id="UP001595379"/>
    </source>
</evidence>
<accession>A0ABV6ZW95</accession>
<dbReference type="Gene3D" id="2.40.420.20">
    <property type="match status" value="1"/>
</dbReference>